<feature type="zinc finger region" description="C4-type" evidence="18">
    <location>
        <begin position="253"/>
        <end position="280"/>
    </location>
</feature>
<keyword evidence="5 18" id="KW-0547">Nucleotide-binding</keyword>
<dbReference type="Gene3D" id="1.10.8.280">
    <property type="entry name" value="ABC transporter ATPase domain-like"/>
    <property type="match status" value="1"/>
</dbReference>
<keyword evidence="3 18" id="KW-0479">Metal-binding</keyword>
<dbReference type="Gene3D" id="3.30.190.20">
    <property type="match status" value="1"/>
</dbReference>
<keyword evidence="2 18" id="KW-0963">Cytoplasm</keyword>
<dbReference type="GO" id="GO:0005524">
    <property type="term" value="F:ATP binding"/>
    <property type="evidence" value="ECO:0007669"/>
    <property type="project" value="UniProtKB-UniRule"/>
</dbReference>
<dbReference type="OrthoDB" id="9809851at2"/>
<keyword evidence="21" id="KW-1185">Reference proteome</keyword>
<dbReference type="InterPro" id="IPR004602">
    <property type="entry name" value="UvrA"/>
</dbReference>
<evidence type="ECO:0000256" key="17">
    <source>
        <dbReference type="ARBA" id="ARBA00042156"/>
    </source>
</evidence>
<evidence type="ECO:0000256" key="10">
    <source>
        <dbReference type="ARBA" id="ARBA00022840"/>
    </source>
</evidence>
<evidence type="ECO:0000256" key="9">
    <source>
        <dbReference type="ARBA" id="ARBA00022833"/>
    </source>
</evidence>
<dbReference type="NCBIfam" id="TIGR00630">
    <property type="entry name" value="uvra"/>
    <property type="match status" value="1"/>
</dbReference>
<dbReference type="Gene3D" id="1.20.1580.10">
    <property type="entry name" value="ABC transporter ATPase like domain"/>
    <property type="match status" value="3"/>
</dbReference>
<dbReference type="GO" id="GO:0009381">
    <property type="term" value="F:excinuclease ABC activity"/>
    <property type="evidence" value="ECO:0007669"/>
    <property type="project" value="UniProtKB-UniRule"/>
</dbReference>
<dbReference type="Pfam" id="PF17755">
    <property type="entry name" value="UvrA_DNA-bind"/>
    <property type="match status" value="1"/>
</dbReference>
<comment type="similarity">
    <text evidence="15 18">Belongs to the ABC transporter superfamily. UvrA family.</text>
</comment>
<dbReference type="RefSeq" id="WP_053907528.1">
    <property type="nucleotide sequence ID" value="NZ_CAWMUS010000009.1"/>
</dbReference>
<dbReference type="InterPro" id="IPR041102">
    <property type="entry name" value="UvrA_inter"/>
</dbReference>
<dbReference type="CDD" id="cd03271">
    <property type="entry name" value="ABC_UvrA_II"/>
    <property type="match status" value="1"/>
</dbReference>
<dbReference type="InterPro" id="IPR003439">
    <property type="entry name" value="ABC_transporter-like_ATP-bd"/>
</dbReference>
<dbReference type="NCBIfam" id="NF001503">
    <property type="entry name" value="PRK00349.1"/>
    <property type="match status" value="1"/>
</dbReference>
<proteinExistence type="inferred from homology"/>
<accession>A0A0N0ZBY8</accession>
<feature type="binding site" evidence="18">
    <location>
        <begin position="640"/>
        <end position="647"/>
    </location>
    <ligand>
        <name>ATP</name>
        <dbReference type="ChEBI" id="CHEBI:30616"/>
    </ligand>
</feature>
<evidence type="ECO:0000313" key="20">
    <source>
        <dbReference type="EMBL" id="KPD03658.1"/>
    </source>
</evidence>
<evidence type="ECO:0000256" key="2">
    <source>
        <dbReference type="ARBA" id="ARBA00022490"/>
    </source>
</evidence>
<dbReference type="Gene3D" id="3.40.50.300">
    <property type="entry name" value="P-loop containing nucleotide triphosphate hydrolases"/>
    <property type="match status" value="3"/>
</dbReference>
<gene>
    <name evidence="18" type="primary">uvrA</name>
    <name evidence="20" type="ORF">M992_0948</name>
</gene>
<keyword evidence="20" id="KW-0378">Hydrolase</keyword>
<protein>
    <recommendedName>
        <fullName evidence="16 18">UvrABC system protein A</fullName>
        <shortName evidence="18">UvrA protein</shortName>
    </recommendedName>
    <alternativeName>
        <fullName evidence="17 18">Excinuclease ABC subunit A</fullName>
    </alternativeName>
</protein>
<name>A0A0N0ZBY8_9GAMM</name>
<keyword evidence="12 18" id="KW-0238">DNA-binding</keyword>
<dbReference type="InterPro" id="IPR017871">
    <property type="entry name" value="ABC_transporter-like_CS"/>
</dbReference>
<evidence type="ECO:0000256" key="5">
    <source>
        <dbReference type="ARBA" id="ARBA00022741"/>
    </source>
</evidence>
<keyword evidence="8 18" id="KW-0863">Zinc-finger</keyword>
<dbReference type="CDD" id="cd03270">
    <property type="entry name" value="ABC_UvrA_I"/>
    <property type="match status" value="1"/>
</dbReference>
<dbReference type="FunFam" id="3.30.190.20:FF:000003">
    <property type="entry name" value="UvrABC system protein A"/>
    <property type="match status" value="1"/>
</dbReference>
<dbReference type="GO" id="GO:0016887">
    <property type="term" value="F:ATP hydrolysis activity"/>
    <property type="evidence" value="ECO:0007669"/>
    <property type="project" value="InterPro"/>
</dbReference>
<dbReference type="GO" id="GO:0008270">
    <property type="term" value="F:zinc ion binding"/>
    <property type="evidence" value="ECO:0007669"/>
    <property type="project" value="UniProtKB-UniRule"/>
</dbReference>
<dbReference type="PANTHER" id="PTHR43152:SF3">
    <property type="entry name" value="UVRABC SYSTEM PROTEIN A"/>
    <property type="match status" value="1"/>
</dbReference>
<dbReference type="GO" id="GO:0009380">
    <property type="term" value="C:excinuclease repair complex"/>
    <property type="evidence" value="ECO:0007669"/>
    <property type="project" value="InterPro"/>
</dbReference>
<evidence type="ECO:0000313" key="21">
    <source>
        <dbReference type="Proteomes" id="UP000053226"/>
    </source>
</evidence>
<evidence type="ECO:0000256" key="11">
    <source>
        <dbReference type="ARBA" id="ARBA00022881"/>
    </source>
</evidence>
<keyword evidence="9 18" id="KW-0862">Zinc</keyword>
<evidence type="ECO:0000256" key="3">
    <source>
        <dbReference type="ARBA" id="ARBA00022723"/>
    </source>
</evidence>
<keyword evidence="6 18" id="KW-0227">DNA damage</keyword>
<evidence type="ECO:0000256" key="1">
    <source>
        <dbReference type="ARBA" id="ARBA00004496"/>
    </source>
</evidence>
<evidence type="ECO:0000256" key="12">
    <source>
        <dbReference type="ARBA" id="ARBA00023125"/>
    </source>
</evidence>
<evidence type="ECO:0000256" key="15">
    <source>
        <dbReference type="ARBA" id="ARBA00038000"/>
    </source>
</evidence>
<feature type="domain" description="ABC transporter" evidence="19">
    <location>
        <begin position="604"/>
        <end position="937"/>
    </location>
</feature>
<keyword evidence="7 18" id="KW-0228">DNA excision</keyword>
<dbReference type="GO" id="GO:0003677">
    <property type="term" value="F:DNA binding"/>
    <property type="evidence" value="ECO:0007669"/>
    <property type="project" value="UniProtKB-UniRule"/>
</dbReference>
<reference evidence="20 21" key="1">
    <citation type="submission" date="2015-07" db="EMBL/GenBank/DDBJ databases">
        <title>ATOL: Assembling a taxonomically balanced genome-scale reconstruction of the evolutionary history of the Enterobacteriaceae.</title>
        <authorList>
            <person name="Plunkett G.III."/>
            <person name="Neeno-Eckwall E.C."/>
            <person name="Glasner J.D."/>
            <person name="Perna N.T."/>
        </authorList>
    </citation>
    <scope>NUCLEOTIDE SEQUENCE [LARGE SCALE GENOMIC DNA]</scope>
    <source>
        <strain evidence="20 21">ATCC 35017</strain>
    </source>
</reference>
<evidence type="ECO:0000256" key="4">
    <source>
        <dbReference type="ARBA" id="ARBA00022737"/>
    </source>
</evidence>
<evidence type="ECO:0000256" key="16">
    <source>
        <dbReference type="ARBA" id="ARBA00039316"/>
    </source>
</evidence>
<dbReference type="FunFam" id="1.20.1580.10:FF:000002">
    <property type="entry name" value="UvrABC system protein A"/>
    <property type="match status" value="1"/>
</dbReference>
<keyword evidence="10 18" id="KW-0067">ATP-binding</keyword>
<evidence type="ECO:0000256" key="8">
    <source>
        <dbReference type="ARBA" id="ARBA00022771"/>
    </source>
</evidence>
<feature type="binding site" evidence="18">
    <location>
        <begin position="31"/>
        <end position="38"/>
    </location>
    <ligand>
        <name>ATP</name>
        <dbReference type="ChEBI" id="CHEBI:30616"/>
    </ligand>
</feature>
<comment type="subunit">
    <text evidence="18">Forms a heterotetramer with UvrB during the search for lesions.</text>
</comment>
<comment type="function">
    <text evidence="18">The UvrABC repair system catalyzes the recognition and processing of DNA lesions. UvrA is an ATPase and a DNA-binding protein. A damage recognition complex composed of 2 UvrA and 2 UvrB subunits scans DNA for abnormalities. When the presence of a lesion has been verified by UvrB, the UvrA molecules dissociate.</text>
</comment>
<evidence type="ECO:0000256" key="6">
    <source>
        <dbReference type="ARBA" id="ARBA00022763"/>
    </source>
</evidence>
<dbReference type="HAMAP" id="MF_00205">
    <property type="entry name" value="UvrA"/>
    <property type="match status" value="1"/>
</dbReference>
<dbReference type="EMBL" id="LGAA01000009">
    <property type="protein sequence ID" value="KPD03658.1"/>
    <property type="molecule type" value="Genomic_DNA"/>
</dbReference>
<evidence type="ECO:0000256" key="18">
    <source>
        <dbReference type="HAMAP-Rule" id="MF_00205"/>
    </source>
</evidence>
<evidence type="ECO:0000256" key="7">
    <source>
        <dbReference type="ARBA" id="ARBA00022769"/>
    </source>
</evidence>
<dbReference type="PANTHER" id="PTHR43152">
    <property type="entry name" value="UVRABC SYSTEM PROTEIN A"/>
    <property type="match status" value="1"/>
</dbReference>
<comment type="subcellular location">
    <subcellularLocation>
        <location evidence="1 18">Cytoplasm</location>
    </subcellularLocation>
</comment>
<sequence length="944" mass="104412">MDNIEVRGARTHNLKNINLIIPRDKLIVITGLSGSGKSSLAFDTLYAEGQRRYVESLSAYARQFLSLMEKPDVDHIEGLSPAISIEQKSTSHNPRSTVGTITEIHDYLRLLFARVGEPRCPDHDIPLAAQTVSQMVDNVIALPEGQRLMLLAPVVKDRKGEHVKLLESLAAQGYIRARIDGEVCDLSDPPKLELQKKHTIEVVVDRFKVRDDIAQRLAESFETTLELSGGTAVIADMDDPQVEELIFSANFACPVCGYSMTELEPRLFSFNNPAGACPSCDGLGVQQFFDPERVIQNTEISLAGGAIKGWDRRNFYYFQMLQSLSKHYKFDIEAPYNTLDPAIHQVILYGSGKESIEFKYQNDRGDMTVRHHPFEGVLNNMDRRYKETESSAVREELAKYISNRACVSCGGTRLRKEARFVFIENTTLPEISEYSIGHALDFFRNLKLSGQRAQIAEKVLKEISDRLKFLVNVGLNYLSLSRSADTLSGGEAQRIRLASQIGAGLVGVMYVLDEPSIGLHQRDNDRLLETLVHLRDLGNTVIVVEHDEDAIRAADHIIDIGPGAGVHGGEVVAQGNLQDIIGNPESLTGKFLSGERRIDIPQQRAIADTSKMLTVIGATGNNLKDVTIKLPVGLFTCITGVSGSGKSTLINDTVFPIAQRQLNGATTITPAPYRDVEGLENFDKVIDIDQSPIGRTPRSNPATYTGVFTPIRELFAGVPESRTRGYTPGRFSFNVKGGRCEACQGDGVIKVEMHFLPDVYVPCDQCKGKRYNRETLEIKYKGKNIHEVLDMTIEEAREYFDAVPALARKLQTLIDVGLSYIRLGQSATTLSGGEAQRVKLARELSKRGTGQTLYILDEPTTGLHFADIQQLLKVLHQLRDQGNTIIVIEHNLDVIKTADWIIDLGPEGGSGGGQILVAGTPEEVAECEQSHTARFLKPILQRGY</sequence>
<dbReference type="InterPro" id="IPR027417">
    <property type="entry name" value="P-loop_NTPase"/>
</dbReference>
<dbReference type="GO" id="GO:0005737">
    <property type="term" value="C:cytoplasm"/>
    <property type="evidence" value="ECO:0007669"/>
    <property type="project" value="UniProtKB-SubCell"/>
</dbReference>
<keyword evidence="14 18" id="KW-0742">SOS response</keyword>
<dbReference type="FunFam" id="1.10.8.280:FF:000001">
    <property type="entry name" value="UvrABC system protein A"/>
    <property type="match status" value="1"/>
</dbReference>
<keyword evidence="13 18" id="KW-0234">DNA repair</keyword>
<dbReference type="Pfam" id="PF00005">
    <property type="entry name" value="ABC_tran"/>
    <property type="match status" value="1"/>
</dbReference>
<dbReference type="GO" id="GO:0009432">
    <property type="term" value="P:SOS response"/>
    <property type="evidence" value="ECO:0007669"/>
    <property type="project" value="UniProtKB-UniRule"/>
</dbReference>
<dbReference type="Pfam" id="PF17760">
    <property type="entry name" value="UvrA_inter"/>
    <property type="match status" value="1"/>
</dbReference>
<dbReference type="SUPFAM" id="SSF52540">
    <property type="entry name" value="P-loop containing nucleoside triphosphate hydrolases"/>
    <property type="match status" value="2"/>
</dbReference>
<dbReference type="GO" id="GO:0006289">
    <property type="term" value="P:nucleotide-excision repair"/>
    <property type="evidence" value="ECO:0007669"/>
    <property type="project" value="UniProtKB-UniRule"/>
</dbReference>
<evidence type="ECO:0000256" key="14">
    <source>
        <dbReference type="ARBA" id="ARBA00023236"/>
    </source>
</evidence>
<evidence type="ECO:0000259" key="19">
    <source>
        <dbReference type="PROSITE" id="PS50893"/>
    </source>
</evidence>
<keyword evidence="11 18" id="KW-0267">Excision nuclease</keyword>
<evidence type="ECO:0000256" key="13">
    <source>
        <dbReference type="ARBA" id="ARBA00023204"/>
    </source>
</evidence>
<dbReference type="FunFam" id="1.20.1580.10:FF:000003">
    <property type="entry name" value="UvrABC system protein A"/>
    <property type="match status" value="1"/>
</dbReference>
<organism evidence="20 21">
    <name type="scientific">Moellerella wisconsensis ATCC 35017</name>
    <dbReference type="NCBI Taxonomy" id="1354267"/>
    <lineage>
        <taxon>Bacteria</taxon>
        <taxon>Pseudomonadati</taxon>
        <taxon>Pseudomonadota</taxon>
        <taxon>Gammaproteobacteria</taxon>
        <taxon>Enterobacterales</taxon>
        <taxon>Morganellaceae</taxon>
        <taxon>Moellerella</taxon>
    </lineage>
</organism>
<dbReference type="Proteomes" id="UP000053226">
    <property type="component" value="Unassembled WGS sequence"/>
</dbReference>
<dbReference type="PROSITE" id="PS50893">
    <property type="entry name" value="ABC_TRANSPORTER_2"/>
    <property type="match status" value="1"/>
</dbReference>
<comment type="caution">
    <text evidence="20">The sequence shown here is derived from an EMBL/GenBank/DDBJ whole genome shotgun (WGS) entry which is preliminary data.</text>
</comment>
<keyword evidence="4 18" id="KW-0677">Repeat</keyword>
<dbReference type="InterPro" id="IPR041552">
    <property type="entry name" value="UvrA_DNA-bd"/>
</dbReference>
<dbReference type="AlphaFoldDB" id="A0A0N0ZBY8"/>
<feature type="zinc finger region" description="C4-type" evidence="18">
    <location>
        <begin position="740"/>
        <end position="766"/>
    </location>
</feature>
<dbReference type="PROSITE" id="PS00211">
    <property type="entry name" value="ABC_TRANSPORTER_1"/>
    <property type="match status" value="2"/>
</dbReference>